<comment type="subcellular location">
    <subcellularLocation>
        <location evidence="1">Secreted</location>
    </subcellularLocation>
</comment>
<evidence type="ECO:0000256" key="4">
    <source>
        <dbReference type="SAM" id="MobiDB-lite"/>
    </source>
</evidence>
<name>A0AAJ7C9P7_CEPCN</name>
<feature type="region of interest" description="Disordered" evidence="4">
    <location>
        <begin position="99"/>
        <end position="135"/>
    </location>
</feature>
<protein>
    <submittedName>
        <fullName evidence="7">Uncharacterized protein LOC107272220</fullName>
    </submittedName>
</protein>
<evidence type="ECO:0000313" key="6">
    <source>
        <dbReference type="Proteomes" id="UP000694920"/>
    </source>
</evidence>
<evidence type="ECO:0000313" key="7">
    <source>
        <dbReference type="RefSeq" id="XP_015604635.1"/>
    </source>
</evidence>
<dbReference type="GeneID" id="107272220"/>
<dbReference type="PROSITE" id="PS50276">
    <property type="entry name" value="PANCREATIC_HORMONE_2"/>
    <property type="match status" value="1"/>
</dbReference>
<comment type="similarity">
    <text evidence="2">Belongs to the NPY family.</text>
</comment>
<dbReference type="GO" id="GO:0005576">
    <property type="term" value="C:extracellular region"/>
    <property type="evidence" value="ECO:0007669"/>
    <property type="project" value="UniProtKB-SubCell"/>
</dbReference>
<organism evidence="6 7">
    <name type="scientific">Cephus cinctus</name>
    <name type="common">Wheat stem sawfly</name>
    <dbReference type="NCBI Taxonomy" id="211228"/>
    <lineage>
        <taxon>Eukaryota</taxon>
        <taxon>Metazoa</taxon>
        <taxon>Ecdysozoa</taxon>
        <taxon>Arthropoda</taxon>
        <taxon>Hexapoda</taxon>
        <taxon>Insecta</taxon>
        <taxon>Pterygota</taxon>
        <taxon>Neoptera</taxon>
        <taxon>Endopterygota</taxon>
        <taxon>Hymenoptera</taxon>
        <taxon>Cephoidea</taxon>
        <taxon>Cephidae</taxon>
        <taxon>Cephus</taxon>
    </lineage>
</organism>
<dbReference type="Proteomes" id="UP000694920">
    <property type="component" value="Unplaced"/>
</dbReference>
<feature type="chain" id="PRO_5042476795" evidence="5">
    <location>
        <begin position="31"/>
        <end position="158"/>
    </location>
</feature>
<dbReference type="AlphaFoldDB" id="A0AAJ7C9P7"/>
<feature type="compositionally biased region" description="Basic and acidic residues" evidence="4">
    <location>
        <begin position="104"/>
        <end position="122"/>
    </location>
</feature>
<dbReference type="Pfam" id="PF00159">
    <property type="entry name" value="Hormone_3"/>
    <property type="match status" value="1"/>
</dbReference>
<keyword evidence="3" id="KW-0964">Secreted</keyword>
<keyword evidence="5" id="KW-0732">Signal</keyword>
<keyword evidence="6" id="KW-1185">Reference proteome</keyword>
<dbReference type="RefSeq" id="XP_015604635.1">
    <property type="nucleotide sequence ID" value="XM_015749149.2"/>
</dbReference>
<gene>
    <name evidence="7" type="primary">LOC107272220</name>
</gene>
<evidence type="ECO:0000256" key="5">
    <source>
        <dbReference type="SAM" id="SignalP"/>
    </source>
</evidence>
<reference evidence="7" key="1">
    <citation type="submission" date="2025-08" db="UniProtKB">
        <authorList>
            <consortium name="RefSeq"/>
        </authorList>
    </citation>
    <scope>IDENTIFICATION</scope>
</reference>
<feature type="signal peptide" evidence="5">
    <location>
        <begin position="1"/>
        <end position="30"/>
    </location>
</feature>
<sequence>MVIPRMHVTVSLGLATWIILVLATLTPIFARGEPDPMARPTRPKVFTSPEELRRYLDLVRDYYSLNGKARYGKRSQIVTSPRIIDYPWDALRTIVTLNQQAQRNKQEKQDKEEKKERERQENLHNQVSQGGEMRQIQDLVSQPSYLYDMMAKYYDEMQ</sequence>
<accession>A0AAJ7C9P7</accession>
<dbReference type="InterPro" id="IPR001955">
    <property type="entry name" value="Pancreatic_hormone-like"/>
</dbReference>
<evidence type="ECO:0000256" key="1">
    <source>
        <dbReference type="ARBA" id="ARBA00004613"/>
    </source>
</evidence>
<dbReference type="GO" id="GO:0005179">
    <property type="term" value="F:hormone activity"/>
    <property type="evidence" value="ECO:0007669"/>
    <property type="project" value="InterPro"/>
</dbReference>
<proteinExistence type="inferred from homology"/>
<evidence type="ECO:0000256" key="2">
    <source>
        <dbReference type="ARBA" id="ARBA00010022"/>
    </source>
</evidence>
<dbReference type="KEGG" id="ccin:107272220"/>
<evidence type="ECO:0000256" key="3">
    <source>
        <dbReference type="ARBA" id="ARBA00022525"/>
    </source>
</evidence>